<keyword evidence="4" id="KW-0472">Membrane</keyword>
<reference evidence="8 9" key="1">
    <citation type="submission" date="2019-03" db="EMBL/GenBank/DDBJ databases">
        <title>Single cell metagenomics reveals metabolic interactions within the superorganism composed of flagellate Streblomastix strix and complex community of Bacteroidetes bacteria on its surface.</title>
        <authorList>
            <person name="Treitli S.C."/>
            <person name="Kolisko M."/>
            <person name="Husnik F."/>
            <person name="Keeling P."/>
            <person name="Hampl V."/>
        </authorList>
    </citation>
    <scope>NUCLEOTIDE SEQUENCE [LARGE SCALE GENOMIC DNA]</scope>
    <source>
        <strain evidence="8">St1</strain>
    </source>
</reference>
<evidence type="ECO:0000313" key="9">
    <source>
        <dbReference type="Proteomes" id="UP000324575"/>
    </source>
</evidence>
<dbReference type="AlphaFoldDB" id="A0A5M8NUK7"/>
<evidence type="ECO:0000256" key="5">
    <source>
        <dbReference type="ARBA" id="ARBA00023237"/>
    </source>
</evidence>
<protein>
    <submittedName>
        <fullName evidence="8">RagB/SusD family nutrient uptake outer membrane protein</fullName>
    </submittedName>
</protein>
<evidence type="ECO:0000256" key="4">
    <source>
        <dbReference type="ARBA" id="ARBA00023136"/>
    </source>
</evidence>
<dbReference type="Pfam" id="PF14322">
    <property type="entry name" value="SusD-like_3"/>
    <property type="match status" value="1"/>
</dbReference>
<evidence type="ECO:0000256" key="3">
    <source>
        <dbReference type="ARBA" id="ARBA00022729"/>
    </source>
</evidence>
<dbReference type="GO" id="GO:0009279">
    <property type="term" value="C:cell outer membrane"/>
    <property type="evidence" value="ECO:0007669"/>
    <property type="project" value="UniProtKB-SubCell"/>
</dbReference>
<dbReference type="InterPro" id="IPR011990">
    <property type="entry name" value="TPR-like_helical_dom_sf"/>
</dbReference>
<keyword evidence="3" id="KW-0732">Signal</keyword>
<comment type="similarity">
    <text evidence="2">Belongs to the SusD family.</text>
</comment>
<comment type="subcellular location">
    <subcellularLocation>
        <location evidence="1">Cell outer membrane</location>
    </subcellularLocation>
</comment>
<evidence type="ECO:0000259" key="6">
    <source>
        <dbReference type="Pfam" id="PF07980"/>
    </source>
</evidence>
<dbReference type="EMBL" id="SNRX01000069">
    <property type="protein sequence ID" value="KAA6300542.1"/>
    <property type="molecule type" value="Genomic_DNA"/>
</dbReference>
<dbReference type="Pfam" id="PF07980">
    <property type="entry name" value="SusD_RagB"/>
    <property type="match status" value="1"/>
</dbReference>
<dbReference type="InterPro" id="IPR012944">
    <property type="entry name" value="SusD_RagB_dom"/>
</dbReference>
<feature type="domain" description="RagB/SusD" evidence="6">
    <location>
        <begin position="438"/>
        <end position="560"/>
    </location>
</feature>
<organism evidence="8 9">
    <name type="scientific">Candidatus Ordinivivax streblomastigis</name>
    <dbReference type="NCBI Taxonomy" id="2540710"/>
    <lineage>
        <taxon>Bacteria</taxon>
        <taxon>Pseudomonadati</taxon>
        <taxon>Bacteroidota</taxon>
        <taxon>Bacteroidia</taxon>
        <taxon>Bacteroidales</taxon>
        <taxon>Candidatus Ordinivivax</taxon>
    </lineage>
</organism>
<dbReference type="Gene3D" id="1.25.40.390">
    <property type="match status" value="1"/>
</dbReference>
<evidence type="ECO:0000256" key="1">
    <source>
        <dbReference type="ARBA" id="ARBA00004442"/>
    </source>
</evidence>
<sequence length="569" mass="65188">MLSLSNIFNRTFFIRSIGSFFLLLVFCTSCEDFLEPKSQSEFIPKTAEQMNELIVSAIPEPTNSPSLTGGLLDLVTDDIATLDRYIDPRNPAEDLWYSQSYIFGVYGMYSWQPDYSTYMQSNGYWSYDLYSGIYNKLVYVNAPLDYMDKVSGSDELKNYVRAQAYTLRAFYYLHLVNIYGVPYSSAPNGPGIPIRTTASKENRKMTRNTVGEVYDLIVTDLQEAISLFENVEPSYQYRQFRPTLPMALLLLSRTYLYMENWEQAAFYAQKLIDEWPQFQIKNLNDVIREGNTNVHTTDASADADLKRKQTFYKDFLTYNNPDVIWLYSKAADMVMLTAKEMTSSTRLQNNQTYAMITHASNDLLNCYDDKDLRLATYFVRDLFGEPAYTDGGADAPTRPARNYHAYGKMQIRDDGSGIPAINVQRFIPVDDSRTYGQALRITEAYLILAEAKAMLGLPQEAVNALTSLWNNRFAAGTPSSYSAGTDVVTLVRNERRREFCFEALRWFDLRRWGMPRMEHVWYSTSNGTRQTFVLEKNDPGYTFPMPIDILTANPDLSQVPLAGDSRNPM</sequence>
<evidence type="ECO:0000259" key="7">
    <source>
        <dbReference type="Pfam" id="PF14322"/>
    </source>
</evidence>
<proteinExistence type="inferred from homology"/>
<evidence type="ECO:0000256" key="2">
    <source>
        <dbReference type="ARBA" id="ARBA00006275"/>
    </source>
</evidence>
<keyword evidence="5" id="KW-0998">Cell outer membrane</keyword>
<gene>
    <name evidence="8" type="ORF">EZS26_003309</name>
</gene>
<dbReference type="SUPFAM" id="SSF48452">
    <property type="entry name" value="TPR-like"/>
    <property type="match status" value="1"/>
</dbReference>
<name>A0A5M8NUK7_9BACT</name>
<comment type="caution">
    <text evidence="8">The sequence shown here is derived from an EMBL/GenBank/DDBJ whole genome shotgun (WGS) entry which is preliminary data.</text>
</comment>
<evidence type="ECO:0000313" key="8">
    <source>
        <dbReference type="EMBL" id="KAA6300542.1"/>
    </source>
</evidence>
<feature type="domain" description="SusD-like N-terminal" evidence="7">
    <location>
        <begin position="106"/>
        <end position="256"/>
    </location>
</feature>
<accession>A0A5M8NUK7</accession>
<dbReference type="InterPro" id="IPR033985">
    <property type="entry name" value="SusD-like_N"/>
</dbReference>
<dbReference type="Proteomes" id="UP000324575">
    <property type="component" value="Unassembled WGS sequence"/>
</dbReference>